<name>A0A2T4JKK3_9RHOB</name>
<dbReference type="EMBL" id="PZKF01000007">
    <property type="protein sequence ID" value="PTE18460.1"/>
    <property type="molecule type" value="Genomic_DNA"/>
</dbReference>
<dbReference type="AlphaFoldDB" id="A0A2T4JKK3"/>
<comment type="caution">
    <text evidence="1">The sequence shown here is derived from an EMBL/GenBank/DDBJ whole genome shotgun (WGS) entry which is preliminary data.</text>
</comment>
<dbReference type="OrthoDB" id="7866589at2"/>
<keyword evidence="2" id="KW-1185">Reference proteome</keyword>
<dbReference type="RefSeq" id="WP_107324206.1">
    <property type="nucleotide sequence ID" value="NZ_PZKF01000007.1"/>
</dbReference>
<accession>A0A2T4JKK3</accession>
<dbReference type="Proteomes" id="UP000241899">
    <property type="component" value="Unassembled WGS sequence"/>
</dbReference>
<evidence type="ECO:0000313" key="2">
    <source>
        <dbReference type="Proteomes" id="UP000241899"/>
    </source>
</evidence>
<evidence type="ECO:0000313" key="1">
    <source>
        <dbReference type="EMBL" id="PTE18460.1"/>
    </source>
</evidence>
<sequence>MTDQPGTALAVLAQIRAQARAGADALDGLNRAVEALEGIIQEGLEGPFNGVFNALPNAAIRTHQRGKIEQDPELQAFIRARCLTLTFPEVAAQVAANFPPGTPRHNVQYPPLVAPKGQEVASLNRLISAVTRYSRYSSAVVKPSDLLWTD</sequence>
<reference evidence="1 2" key="1">
    <citation type="submission" date="2018-03" db="EMBL/GenBank/DDBJ databases">
        <title>Rhodobacter veldkampii.</title>
        <authorList>
            <person name="Meyer T.E."/>
            <person name="Miller S."/>
            <person name="Lodha T."/>
            <person name="Gandham S."/>
            <person name="Chintalapati S."/>
            <person name="Chintalapati V.R."/>
        </authorList>
    </citation>
    <scope>NUCLEOTIDE SEQUENCE [LARGE SCALE GENOMIC DNA]</scope>
    <source>
        <strain evidence="1 2">DSM 11550</strain>
    </source>
</reference>
<gene>
    <name evidence="1" type="ORF">C5F46_04720</name>
</gene>
<proteinExistence type="predicted"/>
<organism evidence="1 2">
    <name type="scientific">Phaeovulum veldkampii DSM 11550</name>
    <dbReference type="NCBI Taxonomy" id="1185920"/>
    <lineage>
        <taxon>Bacteria</taxon>
        <taxon>Pseudomonadati</taxon>
        <taxon>Pseudomonadota</taxon>
        <taxon>Alphaproteobacteria</taxon>
        <taxon>Rhodobacterales</taxon>
        <taxon>Paracoccaceae</taxon>
        <taxon>Phaeovulum</taxon>
    </lineage>
</organism>
<protein>
    <submittedName>
        <fullName evidence="1">Uncharacterized protein</fullName>
    </submittedName>
</protein>